<sequence>MNTMRGPEDQQSRVFCELSALVFNLLRSPPLMQDSPPRRSTAGAQITPAGFASLLLGISVALMLCGSVTFFIGFMLMPWVLGLMMVFYVAAIVSALSVLGRSILCFASPRKDLPGKEYYHLLLIYLLQKFRFCLLIYYRWNQRNR</sequence>
<evidence type="ECO:0000256" key="1">
    <source>
        <dbReference type="SAM" id="Phobius"/>
    </source>
</evidence>
<keyword evidence="1" id="KW-1133">Transmembrane helix</keyword>
<dbReference type="PANTHER" id="PTHR34781">
    <property type="entry name" value="TRANSMEMBRANE PROTEIN"/>
    <property type="match status" value="1"/>
</dbReference>
<reference evidence="2 3" key="1">
    <citation type="journal article" date="2023" name="Life. Sci Alliance">
        <title>Evolutionary insights into 3D genome organization and epigenetic landscape of Vigna mungo.</title>
        <authorList>
            <person name="Junaid A."/>
            <person name="Singh B."/>
            <person name="Bhatia S."/>
        </authorList>
    </citation>
    <scope>NUCLEOTIDE SEQUENCE [LARGE SCALE GENOMIC DNA]</scope>
    <source>
        <strain evidence="2">Urdbean</strain>
    </source>
</reference>
<feature type="transmembrane region" description="Helical" evidence="1">
    <location>
        <begin position="49"/>
        <end position="72"/>
    </location>
</feature>
<dbReference type="Proteomes" id="UP001374535">
    <property type="component" value="Chromosome 1"/>
</dbReference>
<gene>
    <name evidence="2" type="ORF">V8G54_002707</name>
</gene>
<evidence type="ECO:0000313" key="3">
    <source>
        <dbReference type="Proteomes" id="UP001374535"/>
    </source>
</evidence>
<protein>
    <submittedName>
        <fullName evidence="2">Uncharacterized protein</fullName>
    </submittedName>
</protein>
<dbReference type="AlphaFoldDB" id="A0AAQ3P9R0"/>
<evidence type="ECO:0000313" key="2">
    <source>
        <dbReference type="EMBL" id="WVZ24163.1"/>
    </source>
</evidence>
<feature type="transmembrane region" description="Helical" evidence="1">
    <location>
        <begin position="118"/>
        <end position="138"/>
    </location>
</feature>
<proteinExistence type="predicted"/>
<keyword evidence="3" id="KW-1185">Reference proteome</keyword>
<dbReference type="PANTHER" id="PTHR34781:SF12">
    <property type="entry name" value="PROTEIN, PUTATIVE-RELATED"/>
    <property type="match status" value="1"/>
</dbReference>
<dbReference type="EMBL" id="CP144700">
    <property type="protein sequence ID" value="WVZ24163.1"/>
    <property type="molecule type" value="Genomic_DNA"/>
</dbReference>
<feature type="transmembrane region" description="Helical" evidence="1">
    <location>
        <begin position="79"/>
        <end position="98"/>
    </location>
</feature>
<keyword evidence="1" id="KW-0812">Transmembrane</keyword>
<keyword evidence="1" id="KW-0472">Membrane</keyword>
<organism evidence="2 3">
    <name type="scientific">Vigna mungo</name>
    <name type="common">Black gram</name>
    <name type="synonym">Phaseolus mungo</name>
    <dbReference type="NCBI Taxonomy" id="3915"/>
    <lineage>
        <taxon>Eukaryota</taxon>
        <taxon>Viridiplantae</taxon>
        <taxon>Streptophyta</taxon>
        <taxon>Embryophyta</taxon>
        <taxon>Tracheophyta</taxon>
        <taxon>Spermatophyta</taxon>
        <taxon>Magnoliopsida</taxon>
        <taxon>eudicotyledons</taxon>
        <taxon>Gunneridae</taxon>
        <taxon>Pentapetalae</taxon>
        <taxon>rosids</taxon>
        <taxon>fabids</taxon>
        <taxon>Fabales</taxon>
        <taxon>Fabaceae</taxon>
        <taxon>Papilionoideae</taxon>
        <taxon>50 kb inversion clade</taxon>
        <taxon>NPAAA clade</taxon>
        <taxon>indigoferoid/millettioid clade</taxon>
        <taxon>Phaseoleae</taxon>
        <taxon>Vigna</taxon>
    </lineage>
</organism>
<name>A0AAQ3P9R0_VIGMU</name>
<accession>A0AAQ3P9R0</accession>